<dbReference type="InterPro" id="IPR009711">
    <property type="entry name" value="UPF0473"/>
</dbReference>
<accession>A0ABT4D5N8</accession>
<reference evidence="1" key="1">
    <citation type="submission" date="2022-12" db="EMBL/GenBank/DDBJ databases">
        <title>Clostridium sp. nov., isolated from industrial wastewater.</title>
        <authorList>
            <person name="Jiayan W."/>
        </authorList>
    </citation>
    <scope>NUCLEOTIDE SEQUENCE</scope>
    <source>
        <strain evidence="1">ZC22-4</strain>
    </source>
</reference>
<name>A0ABT4D5N8_9CLOT</name>
<sequence>MENNTITVKNEFGKMVKLEIVDALKVGDNKYVIVSEKGSDTANAYKEVTKNEKEIEYASIGGGAEFKKVLEAYNAKHNQ</sequence>
<gene>
    <name evidence="1" type="ORF">OW729_02655</name>
</gene>
<organism evidence="1 2">
    <name type="scientific">Clostridium brassicae</name>
    <dbReference type="NCBI Taxonomy" id="2999072"/>
    <lineage>
        <taxon>Bacteria</taxon>
        <taxon>Bacillati</taxon>
        <taxon>Bacillota</taxon>
        <taxon>Clostridia</taxon>
        <taxon>Eubacteriales</taxon>
        <taxon>Clostridiaceae</taxon>
        <taxon>Clostridium</taxon>
    </lineage>
</organism>
<proteinExistence type="predicted"/>
<protein>
    <submittedName>
        <fullName evidence="1">DUF1292 domain-containing protein</fullName>
    </submittedName>
</protein>
<keyword evidence="2" id="KW-1185">Reference proteome</keyword>
<dbReference type="Pfam" id="PF06949">
    <property type="entry name" value="DUF1292"/>
    <property type="match status" value="1"/>
</dbReference>
<comment type="caution">
    <text evidence="1">The sequence shown here is derived from an EMBL/GenBank/DDBJ whole genome shotgun (WGS) entry which is preliminary data.</text>
</comment>
<dbReference type="RefSeq" id="WP_268059882.1">
    <property type="nucleotide sequence ID" value="NZ_JAPQFJ010000002.1"/>
</dbReference>
<evidence type="ECO:0000313" key="2">
    <source>
        <dbReference type="Proteomes" id="UP001144612"/>
    </source>
</evidence>
<dbReference type="Proteomes" id="UP001144612">
    <property type="component" value="Unassembled WGS sequence"/>
</dbReference>
<evidence type="ECO:0000313" key="1">
    <source>
        <dbReference type="EMBL" id="MCY6957503.1"/>
    </source>
</evidence>
<dbReference type="EMBL" id="JAPQFJ010000002">
    <property type="protein sequence ID" value="MCY6957503.1"/>
    <property type="molecule type" value="Genomic_DNA"/>
</dbReference>